<comment type="caution">
    <text evidence="1">The sequence shown here is derived from an EMBL/GenBank/DDBJ whole genome shotgun (WGS) entry which is preliminary data.</text>
</comment>
<dbReference type="Proteomes" id="UP000789405">
    <property type="component" value="Unassembled WGS sequence"/>
</dbReference>
<dbReference type="PANTHER" id="PTHR45786">
    <property type="entry name" value="DNA BINDING PROTEIN-LIKE"/>
    <property type="match status" value="1"/>
</dbReference>
<sequence>REETPDDQKKQMIRKINAAKKYYDDLANSSQSTNEISNNQVRDYQFDGASQSELNIIPVQTQSVQRRTRTTHNLAQSIIDNFNPLIISKKNVISGRHMLQRMSICCEHCQAVRWQMESSTNCCRNGKVGLAPLVFAFISMGASIDPHLANSANGVYTYHVQGAIYHQIGSMLSAENCTPKFSQIYIYDGNFEAELSYRHNVFPTLDTFLLANIQYELHMHNPFAQVFHSAGQFVRE</sequence>
<organism evidence="1 2">
    <name type="scientific">Dentiscutata erythropus</name>
    <dbReference type="NCBI Taxonomy" id="1348616"/>
    <lineage>
        <taxon>Eukaryota</taxon>
        <taxon>Fungi</taxon>
        <taxon>Fungi incertae sedis</taxon>
        <taxon>Mucoromycota</taxon>
        <taxon>Glomeromycotina</taxon>
        <taxon>Glomeromycetes</taxon>
        <taxon>Diversisporales</taxon>
        <taxon>Gigasporaceae</taxon>
        <taxon>Dentiscutata</taxon>
    </lineage>
</organism>
<dbReference type="PANTHER" id="PTHR45786:SF74">
    <property type="entry name" value="ATP-DEPENDENT DNA HELICASE"/>
    <property type="match status" value="1"/>
</dbReference>
<name>A0A9N9PEN9_9GLOM</name>
<keyword evidence="2" id="KW-1185">Reference proteome</keyword>
<evidence type="ECO:0000313" key="2">
    <source>
        <dbReference type="Proteomes" id="UP000789405"/>
    </source>
</evidence>
<dbReference type="AlphaFoldDB" id="A0A9N9PEN9"/>
<protein>
    <submittedName>
        <fullName evidence="1">6552_t:CDS:1</fullName>
    </submittedName>
</protein>
<dbReference type="OrthoDB" id="1748060at2759"/>
<reference evidence="1" key="1">
    <citation type="submission" date="2021-06" db="EMBL/GenBank/DDBJ databases">
        <authorList>
            <person name="Kallberg Y."/>
            <person name="Tangrot J."/>
            <person name="Rosling A."/>
        </authorList>
    </citation>
    <scope>NUCLEOTIDE SEQUENCE</scope>
    <source>
        <strain evidence="1">MA453B</strain>
    </source>
</reference>
<evidence type="ECO:0000313" key="1">
    <source>
        <dbReference type="EMBL" id="CAG8809367.1"/>
    </source>
</evidence>
<feature type="non-terminal residue" evidence="1">
    <location>
        <position position="1"/>
    </location>
</feature>
<gene>
    <name evidence="1" type="ORF">DERYTH_LOCUS25085</name>
</gene>
<dbReference type="EMBL" id="CAJVPY010045006">
    <property type="protein sequence ID" value="CAG8809367.1"/>
    <property type="molecule type" value="Genomic_DNA"/>
</dbReference>
<proteinExistence type="predicted"/>
<accession>A0A9N9PEN9</accession>
<feature type="non-terminal residue" evidence="1">
    <location>
        <position position="236"/>
    </location>
</feature>